<name>A0AAD5MZM5_PARTN</name>
<protein>
    <submittedName>
        <fullName evidence="1">Uncharacterized protein</fullName>
    </submittedName>
</protein>
<comment type="caution">
    <text evidence="1">The sequence shown here is derived from an EMBL/GenBank/DDBJ whole genome shotgun (WGS) entry which is preliminary data.</text>
</comment>
<dbReference type="Proteomes" id="UP001196413">
    <property type="component" value="Unassembled WGS sequence"/>
</dbReference>
<evidence type="ECO:0000313" key="1">
    <source>
        <dbReference type="EMBL" id="KAJ1358701.1"/>
    </source>
</evidence>
<dbReference type="AlphaFoldDB" id="A0AAD5MZM5"/>
<dbReference type="EMBL" id="JAHQIW010003433">
    <property type="protein sequence ID" value="KAJ1358701.1"/>
    <property type="molecule type" value="Genomic_DNA"/>
</dbReference>
<accession>A0AAD5MZM5</accession>
<organism evidence="1 2">
    <name type="scientific">Parelaphostrongylus tenuis</name>
    <name type="common">Meningeal worm</name>
    <dbReference type="NCBI Taxonomy" id="148309"/>
    <lineage>
        <taxon>Eukaryota</taxon>
        <taxon>Metazoa</taxon>
        <taxon>Ecdysozoa</taxon>
        <taxon>Nematoda</taxon>
        <taxon>Chromadorea</taxon>
        <taxon>Rhabditida</taxon>
        <taxon>Rhabditina</taxon>
        <taxon>Rhabditomorpha</taxon>
        <taxon>Strongyloidea</taxon>
        <taxon>Metastrongylidae</taxon>
        <taxon>Parelaphostrongylus</taxon>
    </lineage>
</organism>
<evidence type="ECO:0000313" key="2">
    <source>
        <dbReference type="Proteomes" id="UP001196413"/>
    </source>
</evidence>
<keyword evidence="2" id="KW-1185">Reference proteome</keyword>
<gene>
    <name evidence="1" type="ORF">KIN20_017192</name>
</gene>
<proteinExistence type="predicted"/>
<sequence>MTTESLRNIWNTLKNFFAPSSPIRSRATSATESKEESTAHLTKENKQIVSVETINANELYLRDYASVNMP</sequence>
<reference evidence="1" key="1">
    <citation type="submission" date="2021-06" db="EMBL/GenBank/DDBJ databases">
        <title>Parelaphostrongylus tenuis whole genome reference sequence.</title>
        <authorList>
            <person name="Garwood T.J."/>
            <person name="Larsen P.A."/>
            <person name="Fountain-Jones N.M."/>
            <person name="Garbe J.R."/>
            <person name="Macchietto M.G."/>
            <person name="Kania S.A."/>
            <person name="Gerhold R.W."/>
            <person name="Richards J.E."/>
            <person name="Wolf T.M."/>
        </authorList>
    </citation>
    <scope>NUCLEOTIDE SEQUENCE</scope>
    <source>
        <strain evidence="1">MNPRO001-30</strain>
        <tissue evidence="1">Meninges</tissue>
    </source>
</reference>